<feature type="domain" description="MADS-box" evidence="7">
    <location>
        <begin position="10"/>
        <end position="61"/>
    </location>
</feature>
<dbReference type="GO" id="GO:0005634">
    <property type="term" value="C:nucleus"/>
    <property type="evidence" value="ECO:0007669"/>
    <property type="project" value="UniProtKB-SubCell"/>
</dbReference>
<reference evidence="8 9" key="1">
    <citation type="journal article" date="2023" name="G3 (Bethesda)">
        <title>A chromosome-length genome assembly and annotation of blackberry (Rubus argutus, cv. 'Hillquist').</title>
        <authorList>
            <person name="Bruna T."/>
            <person name="Aryal R."/>
            <person name="Dudchenko O."/>
            <person name="Sargent D.J."/>
            <person name="Mead D."/>
            <person name="Buti M."/>
            <person name="Cavallini A."/>
            <person name="Hytonen T."/>
            <person name="Andres J."/>
            <person name="Pham M."/>
            <person name="Weisz D."/>
            <person name="Mascagni F."/>
            <person name="Usai G."/>
            <person name="Natali L."/>
            <person name="Bassil N."/>
            <person name="Fernandez G.E."/>
            <person name="Lomsadze A."/>
            <person name="Armour M."/>
            <person name="Olukolu B."/>
            <person name="Poorten T."/>
            <person name="Britton C."/>
            <person name="Davik J."/>
            <person name="Ashrafi H."/>
            <person name="Aiden E.L."/>
            <person name="Borodovsky M."/>
            <person name="Worthington M."/>
        </authorList>
    </citation>
    <scope>NUCLEOTIDE SEQUENCE [LARGE SCALE GENOMIC DNA]</scope>
    <source>
        <strain evidence="8">PI 553951</strain>
    </source>
</reference>
<dbReference type="InterPro" id="IPR036879">
    <property type="entry name" value="TF_MADSbox_sf"/>
</dbReference>
<evidence type="ECO:0000256" key="5">
    <source>
        <dbReference type="ARBA" id="ARBA00023242"/>
    </source>
</evidence>
<evidence type="ECO:0000256" key="6">
    <source>
        <dbReference type="SAM" id="MobiDB-lite"/>
    </source>
</evidence>
<organism evidence="8 9">
    <name type="scientific">Rubus argutus</name>
    <name type="common">Southern blackberry</name>
    <dbReference type="NCBI Taxonomy" id="59490"/>
    <lineage>
        <taxon>Eukaryota</taxon>
        <taxon>Viridiplantae</taxon>
        <taxon>Streptophyta</taxon>
        <taxon>Embryophyta</taxon>
        <taxon>Tracheophyta</taxon>
        <taxon>Spermatophyta</taxon>
        <taxon>Magnoliopsida</taxon>
        <taxon>eudicotyledons</taxon>
        <taxon>Gunneridae</taxon>
        <taxon>Pentapetalae</taxon>
        <taxon>rosids</taxon>
        <taxon>fabids</taxon>
        <taxon>Rosales</taxon>
        <taxon>Rosaceae</taxon>
        <taxon>Rosoideae</taxon>
        <taxon>Rosoideae incertae sedis</taxon>
        <taxon>Rubus</taxon>
    </lineage>
</organism>
<dbReference type="InterPro" id="IPR002100">
    <property type="entry name" value="TF_MADSbox"/>
</dbReference>
<keyword evidence="3" id="KW-0238">DNA-binding</keyword>
<name>A0AAW1X4L6_RUBAR</name>
<comment type="caution">
    <text evidence="8">The sequence shown here is derived from an EMBL/GenBank/DDBJ whole genome shotgun (WGS) entry which is preliminary data.</text>
</comment>
<evidence type="ECO:0000256" key="3">
    <source>
        <dbReference type="ARBA" id="ARBA00023125"/>
    </source>
</evidence>
<dbReference type="Gene3D" id="3.40.1810.10">
    <property type="entry name" value="Transcription factor, MADS-box"/>
    <property type="match status" value="1"/>
</dbReference>
<accession>A0AAW1X4L6</accession>
<keyword evidence="5" id="KW-0539">Nucleus</keyword>
<keyword evidence="4" id="KW-0804">Transcription</keyword>
<evidence type="ECO:0000259" key="7">
    <source>
        <dbReference type="PROSITE" id="PS50066"/>
    </source>
</evidence>
<dbReference type="GO" id="GO:0003677">
    <property type="term" value="F:DNA binding"/>
    <property type="evidence" value="ECO:0007669"/>
    <property type="project" value="UniProtKB-KW"/>
</dbReference>
<dbReference type="EMBL" id="JBEDUW010000004">
    <property type="protein sequence ID" value="KAK9931717.1"/>
    <property type="molecule type" value="Genomic_DNA"/>
</dbReference>
<dbReference type="GO" id="GO:0046983">
    <property type="term" value="F:protein dimerization activity"/>
    <property type="evidence" value="ECO:0007669"/>
    <property type="project" value="InterPro"/>
</dbReference>
<dbReference type="Proteomes" id="UP001457282">
    <property type="component" value="Unassembled WGS sequence"/>
</dbReference>
<evidence type="ECO:0000256" key="1">
    <source>
        <dbReference type="ARBA" id="ARBA00004123"/>
    </source>
</evidence>
<keyword evidence="2" id="KW-0805">Transcription regulation</keyword>
<feature type="region of interest" description="Disordered" evidence="6">
    <location>
        <begin position="1"/>
        <end position="26"/>
    </location>
</feature>
<evidence type="ECO:0000313" key="8">
    <source>
        <dbReference type="EMBL" id="KAK9931717.1"/>
    </source>
</evidence>
<comment type="subcellular location">
    <subcellularLocation>
        <location evidence="1">Nucleus</location>
    </subcellularLocation>
</comment>
<evidence type="ECO:0000256" key="2">
    <source>
        <dbReference type="ARBA" id="ARBA00023015"/>
    </source>
</evidence>
<evidence type="ECO:0000313" key="9">
    <source>
        <dbReference type="Proteomes" id="UP001457282"/>
    </source>
</evidence>
<dbReference type="SUPFAM" id="SSF55455">
    <property type="entry name" value="SRF-like"/>
    <property type="match status" value="1"/>
</dbReference>
<keyword evidence="9" id="KW-1185">Reference proteome</keyword>
<sequence>MTSSTYSKEKQRRLSEPSKDMKQKTRQRVFQNRWSTLKRKAKLLADLCNSQVCMVMSGSNNGNVEVWPDSENAATAQAVMIKYLESNNERSVMRKNKQELNLSDFSEIKEDKVVDSGKGVKDHHKGFAVWDEAFDNLSRVSWIDLSAFLESKVQKLDETIKSIEASNPIYMDQGNGYFVEVENFGSKAENYRNNNFLIESFPLWGFSECYNNQMNQQEYKMGNYCLEGSSI</sequence>
<dbReference type="Pfam" id="PF00319">
    <property type="entry name" value="SRF-TF"/>
    <property type="match status" value="1"/>
</dbReference>
<dbReference type="AlphaFoldDB" id="A0AAW1X4L6"/>
<dbReference type="PROSITE" id="PS50066">
    <property type="entry name" value="MADS_BOX_2"/>
    <property type="match status" value="1"/>
</dbReference>
<gene>
    <name evidence="8" type="ORF">M0R45_018984</name>
</gene>
<protein>
    <recommendedName>
        <fullName evidence="7">MADS-box domain-containing protein</fullName>
    </recommendedName>
</protein>
<evidence type="ECO:0000256" key="4">
    <source>
        <dbReference type="ARBA" id="ARBA00023163"/>
    </source>
</evidence>
<feature type="compositionally biased region" description="Basic and acidic residues" evidence="6">
    <location>
        <begin position="7"/>
        <end position="23"/>
    </location>
</feature>
<proteinExistence type="predicted"/>